<dbReference type="Gene3D" id="2.160.20.10">
    <property type="entry name" value="Single-stranded right-handed beta-helix, Pectin lyase-like"/>
    <property type="match status" value="1"/>
</dbReference>
<dbReference type="GO" id="GO:0071555">
    <property type="term" value="P:cell wall organization"/>
    <property type="evidence" value="ECO:0007669"/>
    <property type="project" value="UniProtKB-KW"/>
</dbReference>
<keyword evidence="6" id="KW-0732">Signal</keyword>
<dbReference type="PROSITE" id="PS00502">
    <property type="entry name" value="POLYGALACTURONASE"/>
    <property type="match status" value="1"/>
</dbReference>
<gene>
    <name evidence="15" type="ORF">Nepgr_005474</name>
</gene>
<evidence type="ECO:0000256" key="5">
    <source>
        <dbReference type="ARBA" id="ARBA00022525"/>
    </source>
</evidence>
<keyword evidence="10" id="KW-0961">Cell wall biogenesis/degradation</keyword>
<keyword evidence="4" id="KW-0134">Cell wall</keyword>
<accession>A0AAD3S3K1</accession>
<evidence type="ECO:0000256" key="11">
    <source>
        <dbReference type="ARBA" id="ARBA00034074"/>
    </source>
</evidence>
<dbReference type="AlphaFoldDB" id="A0AAD3S3K1"/>
<dbReference type="SUPFAM" id="SSF51126">
    <property type="entry name" value="Pectin lyase-like"/>
    <property type="match status" value="1"/>
</dbReference>
<evidence type="ECO:0000313" key="15">
    <source>
        <dbReference type="EMBL" id="GMH03635.1"/>
    </source>
</evidence>
<evidence type="ECO:0000256" key="13">
    <source>
        <dbReference type="RuleBase" id="RU361169"/>
    </source>
</evidence>
<evidence type="ECO:0000256" key="9">
    <source>
        <dbReference type="ARBA" id="ARBA00023295"/>
    </source>
</evidence>
<dbReference type="EC" id="3.2.1.15" evidence="3"/>
<dbReference type="InterPro" id="IPR011050">
    <property type="entry name" value="Pectin_lyase_fold/virulence"/>
</dbReference>
<keyword evidence="5" id="KW-0964">Secreted</keyword>
<organism evidence="15 16">
    <name type="scientific">Nepenthes gracilis</name>
    <name type="common">Slender pitcher plant</name>
    <dbReference type="NCBI Taxonomy" id="150966"/>
    <lineage>
        <taxon>Eukaryota</taxon>
        <taxon>Viridiplantae</taxon>
        <taxon>Streptophyta</taxon>
        <taxon>Embryophyta</taxon>
        <taxon>Tracheophyta</taxon>
        <taxon>Spermatophyta</taxon>
        <taxon>Magnoliopsida</taxon>
        <taxon>eudicotyledons</taxon>
        <taxon>Gunneridae</taxon>
        <taxon>Pentapetalae</taxon>
        <taxon>Caryophyllales</taxon>
        <taxon>Nepenthaceae</taxon>
        <taxon>Nepenthes</taxon>
    </lineage>
</organism>
<dbReference type="GO" id="GO:0005975">
    <property type="term" value="P:carbohydrate metabolic process"/>
    <property type="evidence" value="ECO:0007669"/>
    <property type="project" value="InterPro"/>
</dbReference>
<dbReference type="SMART" id="SM00710">
    <property type="entry name" value="PbH1"/>
    <property type="match status" value="5"/>
</dbReference>
<keyword evidence="8 13" id="KW-0378">Hydrolase</keyword>
<dbReference type="InterPro" id="IPR006626">
    <property type="entry name" value="PbH1"/>
</dbReference>
<evidence type="ECO:0000256" key="6">
    <source>
        <dbReference type="ARBA" id="ARBA00022729"/>
    </source>
</evidence>
<proteinExistence type="inferred from homology"/>
<protein>
    <recommendedName>
        <fullName evidence="3">endo-polygalacturonase</fullName>
        <ecNumber evidence="3">3.2.1.15</ecNumber>
    </recommendedName>
</protein>
<keyword evidence="14" id="KW-1133">Transmembrane helix</keyword>
<keyword evidence="14" id="KW-0812">Transmembrane</keyword>
<evidence type="ECO:0000256" key="12">
    <source>
        <dbReference type="PROSITE-ProRule" id="PRU10052"/>
    </source>
</evidence>
<comment type="caution">
    <text evidence="15">The sequence shown here is derived from an EMBL/GenBank/DDBJ whole genome shotgun (WGS) entry which is preliminary data.</text>
</comment>
<comment type="subcellular location">
    <subcellularLocation>
        <location evidence="1">Secreted</location>
        <location evidence="1">Cell wall</location>
    </subcellularLocation>
</comment>
<keyword evidence="7" id="KW-0677">Repeat</keyword>
<dbReference type="EMBL" id="BSYO01000004">
    <property type="protein sequence ID" value="GMH03635.1"/>
    <property type="molecule type" value="Genomic_DNA"/>
</dbReference>
<keyword evidence="16" id="KW-1185">Reference proteome</keyword>
<evidence type="ECO:0000256" key="14">
    <source>
        <dbReference type="SAM" id="Phobius"/>
    </source>
</evidence>
<dbReference type="InterPro" id="IPR000743">
    <property type="entry name" value="Glyco_hydro_28"/>
</dbReference>
<keyword evidence="9 13" id="KW-0326">Glycosidase</keyword>
<reference evidence="15" key="1">
    <citation type="submission" date="2023-05" db="EMBL/GenBank/DDBJ databases">
        <title>Nepenthes gracilis genome sequencing.</title>
        <authorList>
            <person name="Fukushima K."/>
        </authorList>
    </citation>
    <scope>NUCLEOTIDE SEQUENCE</scope>
    <source>
        <strain evidence="15">SING2019-196</strain>
    </source>
</reference>
<dbReference type="GO" id="GO:0004650">
    <property type="term" value="F:polygalacturonase activity"/>
    <property type="evidence" value="ECO:0007669"/>
    <property type="project" value="UniProtKB-EC"/>
</dbReference>
<feature type="active site" evidence="12">
    <location>
        <position position="274"/>
    </location>
</feature>
<name>A0AAD3S3K1_NEPGR</name>
<keyword evidence="14" id="KW-0472">Membrane</keyword>
<evidence type="ECO:0000256" key="3">
    <source>
        <dbReference type="ARBA" id="ARBA00012736"/>
    </source>
</evidence>
<evidence type="ECO:0000256" key="1">
    <source>
        <dbReference type="ARBA" id="ARBA00004191"/>
    </source>
</evidence>
<dbReference type="InterPro" id="IPR012334">
    <property type="entry name" value="Pectin_lyas_fold"/>
</dbReference>
<evidence type="ECO:0000256" key="10">
    <source>
        <dbReference type="ARBA" id="ARBA00023316"/>
    </source>
</evidence>
<dbReference type="FunFam" id="2.160.20.10:FF:000032">
    <property type="entry name" value="Pectin lyase-like superfamily protein"/>
    <property type="match status" value="1"/>
</dbReference>
<evidence type="ECO:0000256" key="8">
    <source>
        <dbReference type="ARBA" id="ARBA00022801"/>
    </source>
</evidence>
<dbReference type="Proteomes" id="UP001279734">
    <property type="component" value="Unassembled WGS sequence"/>
</dbReference>
<comment type="similarity">
    <text evidence="2 13">Belongs to the glycosyl hydrolase 28 family.</text>
</comment>
<evidence type="ECO:0000313" key="16">
    <source>
        <dbReference type="Proteomes" id="UP001279734"/>
    </source>
</evidence>
<evidence type="ECO:0000256" key="7">
    <source>
        <dbReference type="ARBA" id="ARBA00022737"/>
    </source>
</evidence>
<evidence type="ECO:0000256" key="2">
    <source>
        <dbReference type="ARBA" id="ARBA00008834"/>
    </source>
</evidence>
<dbReference type="PANTHER" id="PTHR31375">
    <property type="match status" value="1"/>
</dbReference>
<feature type="transmembrane region" description="Helical" evidence="14">
    <location>
        <begin position="12"/>
        <end position="30"/>
    </location>
</feature>
<evidence type="ECO:0000256" key="4">
    <source>
        <dbReference type="ARBA" id="ARBA00022512"/>
    </source>
</evidence>
<sequence>MKSSDPSSCSPIYTIIPLFFSILLSYFSYLEAFESLLQLPRSGPSEKRIGPSRVLLVSDFGAKGDGLNDDTEAFRSVWKLACSTSPWSKIVIKAGQIHLLKPIDFAGPCHGKVTLSILGTIVAPKDPDRWHGLDPRKWLYFHGVNHLTVEGGGTINGMGEEWWAQSCKVNASKACQHAPTAITFHRCKDLKVRGLQMVNSQQMHMAFTYCTRVEVSKLNVEAPAGSPNTDGIHISSSTKVVVTDSVIRTGDDCVSIGSNSSRILITDVTCGPGHGISIGSLGKWNSWTKVHDILIDGALLINTDNGLRIKTWQGGSGFATSIIFQNVLMENVSNPIIIDQYYCDWILPCLNQTSAVQVDNILFKHIEGTSATSEAMTFSCSDASPCKGLYLEDIQLVSHAGATKSFCWEAQGSSSGRVFPPPCFPNDRSFIEQRHLSSAAYSC</sequence>
<comment type="catalytic activity">
    <reaction evidence="11">
        <text>(1,4-alpha-D-galacturonosyl)n+m + H2O = (1,4-alpha-D-galacturonosyl)n + (1,4-alpha-D-galacturonosyl)m.</text>
        <dbReference type="EC" id="3.2.1.15"/>
    </reaction>
</comment>
<dbReference type="Pfam" id="PF00295">
    <property type="entry name" value="Glyco_hydro_28"/>
    <property type="match status" value="1"/>
</dbReference>